<sequence length="121" mass="13473">MKYLTLLSALFATAQAKLVHIVTSYETPIVVDIMGVNATGPFELGLYTTNCVLIGKFVGNVTHYNENVGWIIESNLGEGYYDQTSYNKNENTYHGQLRSYRDPAYSKPLDIIVVDACSNIL</sequence>
<keyword evidence="3" id="KW-1185">Reference proteome</keyword>
<dbReference type="OrthoDB" id="5604235at2759"/>
<feature type="signal peptide" evidence="1">
    <location>
        <begin position="1"/>
        <end position="16"/>
    </location>
</feature>
<dbReference type="Proteomes" id="UP000187283">
    <property type="component" value="Unassembled WGS sequence"/>
</dbReference>
<evidence type="ECO:0000256" key="1">
    <source>
        <dbReference type="SAM" id="SignalP"/>
    </source>
</evidence>
<protein>
    <submittedName>
        <fullName evidence="2">Uncharacterized protein</fullName>
    </submittedName>
</protein>
<dbReference type="AlphaFoldDB" id="A0A1R1XE92"/>
<reference evidence="2 3" key="1">
    <citation type="submission" date="2017-01" db="EMBL/GenBank/DDBJ databases">
        <authorList>
            <person name="Mah S.A."/>
            <person name="Swanson W.J."/>
            <person name="Moy G.W."/>
            <person name="Vacquier V.D."/>
        </authorList>
    </citation>
    <scope>NUCLEOTIDE SEQUENCE [LARGE SCALE GENOMIC DNA]</scope>
    <source>
        <strain evidence="2 3">GSMNP</strain>
    </source>
</reference>
<keyword evidence="1" id="KW-0732">Signal</keyword>
<gene>
    <name evidence="2" type="ORF">AYI70_g8805</name>
</gene>
<organism evidence="2 3">
    <name type="scientific">Smittium culicis</name>
    <dbReference type="NCBI Taxonomy" id="133412"/>
    <lineage>
        <taxon>Eukaryota</taxon>
        <taxon>Fungi</taxon>
        <taxon>Fungi incertae sedis</taxon>
        <taxon>Zoopagomycota</taxon>
        <taxon>Kickxellomycotina</taxon>
        <taxon>Harpellomycetes</taxon>
        <taxon>Harpellales</taxon>
        <taxon>Legeriomycetaceae</taxon>
        <taxon>Smittium</taxon>
    </lineage>
</organism>
<comment type="caution">
    <text evidence="2">The sequence shown here is derived from an EMBL/GenBank/DDBJ whole genome shotgun (WGS) entry which is preliminary data.</text>
</comment>
<proteinExistence type="predicted"/>
<name>A0A1R1XE92_9FUNG</name>
<evidence type="ECO:0000313" key="2">
    <source>
        <dbReference type="EMBL" id="OMJ12950.1"/>
    </source>
</evidence>
<dbReference type="EMBL" id="LSSN01003706">
    <property type="protein sequence ID" value="OMJ12950.1"/>
    <property type="molecule type" value="Genomic_DNA"/>
</dbReference>
<evidence type="ECO:0000313" key="3">
    <source>
        <dbReference type="Proteomes" id="UP000187283"/>
    </source>
</evidence>
<accession>A0A1R1XE92</accession>
<feature type="chain" id="PRO_5013204010" evidence="1">
    <location>
        <begin position="17"/>
        <end position="121"/>
    </location>
</feature>